<keyword evidence="6" id="KW-1185">Reference proteome</keyword>
<feature type="region of interest" description="Disordered" evidence="2">
    <location>
        <begin position="270"/>
        <end position="294"/>
    </location>
</feature>
<keyword evidence="5" id="KW-0347">Helicase</keyword>
<feature type="domain" description="DnaB/C C-terminal" evidence="3">
    <location>
        <begin position="316"/>
        <end position="380"/>
    </location>
</feature>
<dbReference type="AlphaFoldDB" id="A0A366EDD9"/>
<dbReference type="InterPro" id="IPR034829">
    <property type="entry name" value="DnaD-like_sf"/>
</dbReference>
<dbReference type="Gene3D" id="1.10.10.630">
    <property type="entry name" value="DnaD domain-like"/>
    <property type="match status" value="1"/>
</dbReference>
<evidence type="ECO:0000313" key="5">
    <source>
        <dbReference type="EMBL" id="RBO99418.1"/>
    </source>
</evidence>
<evidence type="ECO:0000259" key="4">
    <source>
        <dbReference type="Pfam" id="PF25888"/>
    </source>
</evidence>
<feature type="compositionally biased region" description="Polar residues" evidence="2">
    <location>
        <begin position="390"/>
        <end position="403"/>
    </location>
</feature>
<sequence length="452" mass="52392">MDQIGKILPNQGYRLSFYDEFTHSHLQALMQLYQPLIGVYAVSLYMTLVSQYESNPTKDTPYTHHFLMQFVNLPLPEIYQARQKLEAIGLLETYKIENDNETLFTYQIIAPCTPLQFFRDGMLSQMLTHHIGLDKSNQLYQLYASHKQQEQKHGQNVTTSFEQVFQTDTAPRKENVEAIVQSANLGPNIEGNAIDLAELTQLLNERMLPTEQILTPTNKKLINQMAALYQLTIVDIEKAVIWALSEQNQLIQNEFKAACLDLYQQITPKQSRKKDVTNQREKIQAKDTKPKNKQDQFIQLLEEISPRELLADLSNGNQASTQDLKMIADVMQQQGLTPGVMNVLIHYVMLKTDMKLTKSYLEKIASHWARKNVKTVRQAMTLAKSEHNKYQQWSTPRKSSYQKSTKKEVVPDWFKKQKQAEQTKQNHQEKSTKSTEDVSELLRNYNQKKHHS</sequence>
<dbReference type="GO" id="GO:0004386">
    <property type="term" value="F:helicase activity"/>
    <property type="evidence" value="ECO:0007669"/>
    <property type="project" value="UniProtKB-KW"/>
</dbReference>
<organism evidence="5 6">
    <name type="scientific">Paraliobacillus ryukyuensis</name>
    <dbReference type="NCBI Taxonomy" id="200904"/>
    <lineage>
        <taxon>Bacteria</taxon>
        <taxon>Bacillati</taxon>
        <taxon>Bacillota</taxon>
        <taxon>Bacilli</taxon>
        <taxon>Bacillales</taxon>
        <taxon>Bacillaceae</taxon>
        <taxon>Paraliobacillus</taxon>
    </lineage>
</organism>
<comment type="similarity">
    <text evidence="1">Belongs to the DnaB/DnaD family.</text>
</comment>
<dbReference type="EMBL" id="QNRI01000004">
    <property type="protein sequence ID" value="RBO99418.1"/>
    <property type="molecule type" value="Genomic_DNA"/>
</dbReference>
<dbReference type="InterPro" id="IPR006343">
    <property type="entry name" value="DnaB/C_C"/>
</dbReference>
<name>A0A366EDD9_9BACI</name>
<dbReference type="InterPro" id="IPR058660">
    <property type="entry name" value="WHD_DnaB"/>
</dbReference>
<proteinExistence type="inferred from homology"/>
<keyword evidence="5" id="KW-0547">Nucleotide-binding</keyword>
<evidence type="ECO:0000256" key="1">
    <source>
        <dbReference type="ARBA" id="ARBA00093462"/>
    </source>
</evidence>
<feature type="compositionally biased region" description="Basic and acidic residues" evidence="2">
    <location>
        <begin position="273"/>
        <end position="294"/>
    </location>
</feature>
<evidence type="ECO:0000259" key="3">
    <source>
        <dbReference type="Pfam" id="PF07261"/>
    </source>
</evidence>
<protein>
    <submittedName>
        <fullName evidence="5">Replicative DNA helicase loader DnaB</fullName>
    </submittedName>
</protein>
<keyword evidence="5" id="KW-0067">ATP-binding</keyword>
<evidence type="ECO:0000256" key="2">
    <source>
        <dbReference type="SAM" id="MobiDB-lite"/>
    </source>
</evidence>
<feature type="region of interest" description="Disordered" evidence="2">
    <location>
        <begin position="384"/>
        <end position="452"/>
    </location>
</feature>
<reference evidence="5 6" key="1">
    <citation type="submission" date="2018-06" db="EMBL/GenBank/DDBJ databases">
        <title>Genomic Encyclopedia of Type Strains, Phase IV (KMG-IV): sequencing the most valuable type-strain genomes for metagenomic binning, comparative biology and taxonomic classification.</title>
        <authorList>
            <person name="Goeker M."/>
        </authorList>
    </citation>
    <scope>NUCLEOTIDE SEQUENCE [LARGE SCALE GENOMIC DNA]</scope>
    <source>
        <strain evidence="5 6">DSM 15140</strain>
    </source>
</reference>
<feature type="domain" description="Replicative helicase loading/DNA remodeling protein DnaB N-terminal winged helix" evidence="4">
    <location>
        <begin position="18"/>
        <end position="236"/>
    </location>
</feature>
<accession>A0A366EDD9</accession>
<dbReference type="RefSeq" id="WP_113868317.1">
    <property type="nucleotide sequence ID" value="NZ_BAABQN010000003.1"/>
</dbReference>
<dbReference type="OrthoDB" id="2082007at2"/>
<keyword evidence="5" id="KW-0378">Hydrolase</keyword>
<dbReference type="Pfam" id="PF07261">
    <property type="entry name" value="DnaB_2"/>
    <property type="match status" value="1"/>
</dbReference>
<dbReference type="Proteomes" id="UP000252254">
    <property type="component" value="Unassembled WGS sequence"/>
</dbReference>
<evidence type="ECO:0000313" key="6">
    <source>
        <dbReference type="Proteomes" id="UP000252254"/>
    </source>
</evidence>
<feature type="compositionally biased region" description="Basic and acidic residues" evidence="2">
    <location>
        <begin position="405"/>
        <end position="436"/>
    </location>
</feature>
<gene>
    <name evidence="5" type="ORF">DES48_10487</name>
</gene>
<dbReference type="Pfam" id="PF25888">
    <property type="entry name" value="WHD_DnaB"/>
    <property type="match status" value="1"/>
</dbReference>
<dbReference type="STRING" id="200904.GCA_900168775_02278"/>
<comment type="caution">
    <text evidence="5">The sequence shown here is derived from an EMBL/GenBank/DDBJ whole genome shotgun (WGS) entry which is preliminary data.</text>
</comment>